<dbReference type="EMBL" id="CP013573">
    <property type="protein sequence ID" value="ANL89160.1"/>
    <property type="molecule type" value="Genomic_DNA"/>
</dbReference>
<name>A0ABM6CLA6_9HYPH</name>
<sequence length="54" mass="5846">MERSEDDLLVEALTFVTITKDAKPNTPQVLRDYGSAPGGVLPIAFTRITAEVVV</sequence>
<dbReference type="Proteomes" id="UP000078551">
    <property type="component" value="Plasmid pRphaN771e"/>
</dbReference>
<organism evidence="1 2">
    <name type="scientific">Rhizobium phaseoli</name>
    <dbReference type="NCBI Taxonomy" id="396"/>
    <lineage>
        <taxon>Bacteria</taxon>
        <taxon>Pseudomonadati</taxon>
        <taxon>Pseudomonadota</taxon>
        <taxon>Alphaproteobacteria</taxon>
        <taxon>Hyphomicrobiales</taxon>
        <taxon>Rhizobiaceae</taxon>
        <taxon>Rhizobium/Agrobacterium group</taxon>
        <taxon>Rhizobium</taxon>
    </lineage>
</organism>
<keyword evidence="1" id="KW-0614">Plasmid</keyword>
<geneLocation type="plasmid" evidence="1 2">
    <name>pRphaN771e</name>
</geneLocation>
<evidence type="ECO:0000313" key="2">
    <source>
        <dbReference type="Proteomes" id="UP000078551"/>
    </source>
</evidence>
<keyword evidence="2" id="KW-1185">Reference proteome</keyword>
<evidence type="ECO:0000313" key="1">
    <source>
        <dbReference type="EMBL" id="ANL89160.1"/>
    </source>
</evidence>
<proteinExistence type="predicted"/>
<reference evidence="1 2" key="1">
    <citation type="submission" date="2015-11" db="EMBL/GenBank/DDBJ databases">
        <title>The limits of bacterial species coexistence and the symbiotic plasmid transference in sympatric Rhizobium populations.</title>
        <authorList>
            <person name="Perez-Carrascal O.M."/>
            <person name="VanInsberghe D."/>
            <person name="Juarez S."/>
            <person name="Polz M.F."/>
            <person name="Vinuesa P."/>
            <person name="Gonzalez V."/>
        </authorList>
    </citation>
    <scope>NUCLEOTIDE SEQUENCE [LARGE SCALE GENOMIC DNA]</scope>
    <source>
        <strain evidence="1 2">N771</strain>
        <plasmid evidence="1 2">pRphaN771e</plasmid>
    </source>
</reference>
<gene>
    <name evidence="1" type="ORF">AMC81_PE00917</name>
</gene>
<accession>A0ABM6CLA6</accession>
<dbReference type="RefSeq" id="WP_189636753.1">
    <property type="nucleotide sequence ID" value="NZ_CP013523.1"/>
</dbReference>
<protein>
    <submittedName>
        <fullName evidence="1">Uncharacterized protein</fullName>
    </submittedName>
</protein>